<dbReference type="EMBL" id="FZNO01000021">
    <property type="protein sequence ID" value="SNR73199.1"/>
    <property type="molecule type" value="Genomic_DNA"/>
</dbReference>
<dbReference type="AlphaFoldDB" id="A0A238YRZ9"/>
<dbReference type="Proteomes" id="UP000198403">
    <property type="component" value="Unassembled WGS sequence"/>
</dbReference>
<organism evidence="1 2">
    <name type="scientific">Blastococcus mobilis</name>
    <dbReference type="NCBI Taxonomy" id="1938746"/>
    <lineage>
        <taxon>Bacteria</taxon>
        <taxon>Bacillati</taxon>
        <taxon>Actinomycetota</taxon>
        <taxon>Actinomycetes</taxon>
        <taxon>Geodermatophilales</taxon>
        <taxon>Geodermatophilaceae</taxon>
        <taxon>Blastococcus</taxon>
    </lineage>
</organism>
<proteinExistence type="predicted"/>
<protein>
    <submittedName>
        <fullName evidence="1">Uncharacterized protein</fullName>
    </submittedName>
</protein>
<dbReference type="RefSeq" id="WP_089337892.1">
    <property type="nucleotide sequence ID" value="NZ_FZNO01000021.1"/>
</dbReference>
<reference evidence="1 2" key="1">
    <citation type="submission" date="2017-06" db="EMBL/GenBank/DDBJ databases">
        <authorList>
            <person name="Kim H.J."/>
            <person name="Triplett B.A."/>
        </authorList>
    </citation>
    <scope>NUCLEOTIDE SEQUENCE [LARGE SCALE GENOMIC DNA]</scope>
    <source>
        <strain evidence="1 2">DSM 44272</strain>
    </source>
</reference>
<name>A0A238YRZ9_9ACTN</name>
<sequence>MLVLPAVYWAQIGGHLWWRRWGDPKTTADVWVSAAAVEHPYHLGWLLDDWLDEMLDLWDAGQVVVGNDLLYEVRWLDDHDSRIIAREVFDTDLDQERATRA</sequence>
<gene>
    <name evidence="1" type="ORF">SAMN06272737_121103</name>
</gene>
<evidence type="ECO:0000313" key="2">
    <source>
        <dbReference type="Proteomes" id="UP000198403"/>
    </source>
</evidence>
<accession>A0A238YRZ9</accession>
<dbReference type="OrthoDB" id="3697798at2"/>
<evidence type="ECO:0000313" key="1">
    <source>
        <dbReference type="EMBL" id="SNR73199.1"/>
    </source>
</evidence>
<keyword evidence="2" id="KW-1185">Reference proteome</keyword>